<dbReference type="GeneID" id="10507573"/>
<dbReference type="InParanoid" id="F0ZVF3"/>
<evidence type="ECO:0000313" key="3">
    <source>
        <dbReference type="Proteomes" id="UP000001064"/>
    </source>
</evidence>
<dbReference type="eggNOG" id="ENOG502RIMA">
    <property type="taxonomic scope" value="Eukaryota"/>
</dbReference>
<name>F0ZVF3_DICPU</name>
<dbReference type="FunCoup" id="F0ZVF3">
    <property type="interactions" value="937"/>
</dbReference>
<protein>
    <submittedName>
        <fullName evidence="2">Uncharacterized protein</fullName>
    </submittedName>
</protein>
<dbReference type="EMBL" id="GL871213">
    <property type="protein sequence ID" value="EGC32077.1"/>
    <property type="molecule type" value="Genomic_DNA"/>
</dbReference>
<dbReference type="KEGG" id="dpp:DICPUDRAFT_155996"/>
<dbReference type="VEuPathDB" id="AmoebaDB:DICPUDRAFT_155996"/>
<accession>F0ZVF3</accession>
<evidence type="ECO:0000256" key="1">
    <source>
        <dbReference type="SAM" id="SignalP"/>
    </source>
</evidence>
<dbReference type="Proteomes" id="UP000001064">
    <property type="component" value="Unassembled WGS sequence"/>
</dbReference>
<keyword evidence="1" id="KW-0732">Signal</keyword>
<organism evidence="2 3">
    <name type="scientific">Dictyostelium purpureum</name>
    <name type="common">Slime mold</name>
    <dbReference type="NCBI Taxonomy" id="5786"/>
    <lineage>
        <taxon>Eukaryota</taxon>
        <taxon>Amoebozoa</taxon>
        <taxon>Evosea</taxon>
        <taxon>Eumycetozoa</taxon>
        <taxon>Dictyostelia</taxon>
        <taxon>Dictyosteliales</taxon>
        <taxon>Dictyosteliaceae</taxon>
        <taxon>Dictyostelium</taxon>
    </lineage>
</organism>
<reference evidence="3" key="1">
    <citation type="journal article" date="2011" name="Genome Biol.">
        <title>Comparative genomics of the social amoebae Dictyostelium discoideum and Dictyostelium purpureum.</title>
        <authorList>
            <consortium name="US DOE Joint Genome Institute (JGI-PGF)"/>
            <person name="Sucgang R."/>
            <person name="Kuo A."/>
            <person name="Tian X."/>
            <person name="Salerno W."/>
            <person name="Parikh A."/>
            <person name="Feasley C.L."/>
            <person name="Dalin E."/>
            <person name="Tu H."/>
            <person name="Huang E."/>
            <person name="Barry K."/>
            <person name="Lindquist E."/>
            <person name="Shapiro H."/>
            <person name="Bruce D."/>
            <person name="Schmutz J."/>
            <person name="Salamov A."/>
            <person name="Fey P."/>
            <person name="Gaudet P."/>
            <person name="Anjard C."/>
            <person name="Babu M.M."/>
            <person name="Basu S."/>
            <person name="Bushmanova Y."/>
            <person name="van der Wel H."/>
            <person name="Katoh-Kurasawa M."/>
            <person name="Dinh C."/>
            <person name="Coutinho P.M."/>
            <person name="Saito T."/>
            <person name="Elias M."/>
            <person name="Schaap P."/>
            <person name="Kay R.R."/>
            <person name="Henrissat B."/>
            <person name="Eichinger L."/>
            <person name="Rivero F."/>
            <person name="Putnam N.H."/>
            <person name="West C.M."/>
            <person name="Loomis W.F."/>
            <person name="Chisholm R.L."/>
            <person name="Shaulsky G."/>
            <person name="Strassmann J.E."/>
            <person name="Queller D.C."/>
            <person name="Kuspa A."/>
            <person name="Grigoriev I.V."/>
        </authorList>
    </citation>
    <scope>NUCLEOTIDE SEQUENCE [LARGE SCALE GENOMIC DNA]</scope>
    <source>
        <strain evidence="3">QSDP1</strain>
    </source>
</reference>
<keyword evidence="3" id="KW-1185">Reference proteome</keyword>
<evidence type="ECO:0000313" key="2">
    <source>
        <dbReference type="EMBL" id="EGC32077.1"/>
    </source>
</evidence>
<gene>
    <name evidence="2" type="ORF">DICPUDRAFT_155996</name>
</gene>
<proteinExistence type="predicted"/>
<dbReference type="RefSeq" id="XP_003291400.1">
    <property type="nucleotide sequence ID" value="XM_003291352.1"/>
</dbReference>
<feature type="signal peptide" evidence="1">
    <location>
        <begin position="1"/>
        <end position="25"/>
    </location>
</feature>
<dbReference type="OMA" id="WRATHTY"/>
<dbReference type="AlphaFoldDB" id="F0ZVF3"/>
<sequence>MFLKNNSKLFIILIINSFFIINSLCQDNSYNCPNNSICFFKDVNYSGDVFVWRATHTYRDLPRFLHNHVGSFISNNVEACFKNWVPLKLYNVSRGDNVTDFFNNDGFGNIIDGVSYGSCDK</sequence>
<feature type="chain" id="PRO_5003265427" evidence="1">
    <location>
        <begin position="26"/>
        <end position="121"/>
    </location>
</feature>
<dbReference type="Pfam" id="PF03995">
    <property type="entry name" value="Inhibitor_I36"/>
    <property type="match status" value="1"/>
</dbReference>